<evidence type="ECO:0000313" key="2">
    <source>
        <dbReference type="EMBL" id="KAK9865458.1"/>
    </source>
</evidence>
<feature type="compositionally biased region" description="Basic residues" evidence="1">
    <location>
        <begin position="30"/>
        <end position="46"/>
    </location>
</feature>
<feature type="region of interest" description="Disordered" evidence="1">
    <location>
        <begin position="28"/>
        <end position="63"/>
    </location>
</feature>
<feature type="compositionally biased region" description="Acidic residues" evidence="1">
    <location>
        <begin position="217"/>
        <end position="236"/>
    </location>
</feature>
<feature type="region of interest" description="Disordered" evidence="1">
    <location>
        <begin position="155"/>
        <end position="318"/>
    </location>
</feature>
<comment type="caution">
    <text evidence="2">The sequence shown here is derived from an EMBL/GenBank/DDBJ whole genome shotgun (WGS) entry which is preliminary data.</text>
</comment>
<name>A0AAW1T968_9CHLO</name>
<proteinExistence type="predicted"/>
<feature type="compositionally biased region" description="Low complexity" evidence="1">
    <location>
        <begin position="174"/>
        <end position="192"/>
    </location>
</feature>
<dbReference type="EMBL" id="JALJOV010000247">
    <property type="protein sequence ID" value="KAK9865458.1"/>
    <property type="molecule type" value="Genomic_DNA"/>
</dbReference>
<sequence>MDAHGAGGCTTPHNHLLGRAWLQANSSSVGHRHRSISAAAKKKTPKGKTSINDEKLGTGAQPEDASLSDYYQFSRLLGEAPSDAEQRLVRKQRMSLGAPTDAGSSAYLQKWKKQLADEAANKRLAEAFFKKEGNPASAGAIASFQNAAKEAGMDLGSWLDADDDNRSADGVSLAGPPRRMPAAGAAPAATPPSGSLVRPQTGPGSLQRPRSPSVAALDDDNDLTDDEDESGSEDDNPPGPAPTAADFETLLAKPQGATRSTPRSSKGSRASAGGPAPRTRVRTRAPRTLEDLADEALRSRPARRSIDGGNPLTSLEEEELRKGMGVVGGKALLISGCA</sequence>
<keyword evidence="3" id="KW-1185">Reference proteome</keyword>
<dbReference type="Proteomes" id="UP001485043">
    <property type="component" value="Unassembled WGS sequence"/>
</dbReference>
<reference evidence="2 3" key="1">
    <citation type="journal article" date="2024" name="Nat. Commun.">
        <title>Phylogenomics reveals the evolutionary origins of lichenization in chlorophyte algae.</title>
        <authorList>
            <person name="Puginier C."/>
            <person name="Libourel C."/>
            <person name="Otte J."/>
            <person name="Skaloud P."/>
            <person name="Haon M."/>
            <person name="Grisel S."/>
            <person name="Petersen M."/>
            <person name="Berrin J.G."/>
            <person name="Delaux P.M."/>
            <person name="Dal Grande F."/>
            <person name="Keller J."/>
        </authorList>
    </citation>
    <scope>NUCLEOTIDE SEQUENCE [LARGE SCALE GENOMIC DNA]</scope>
    <source>
        <strain evidence="2 3">SAG 2523</strain>
    </source>
</reference>
<protein>
    <submittedName>
        <fullName evidence="2">Uncharacterized protein</fullName>
    </submittedName>
</protein>
<gene>
    <name evidence="2" type="ORF">WJX84_007889</name>
</gene>
<dbReference type="AlphaFoldDB" id="A0AAW1T968"/>
<organism evidence="2 3">
    <name type="scientific">Apatococcus fuscideae</name>
    <dbReference type="NCBI Taxonomy" id="2026836"/>
    <lineage>
        <taxon>Eukaryota</taxon>
        <taxon>Viridiplantae</taxon>
        <taxon>Chlorophyta</taxon>
        <taxon>core chlorophytes</taxon>
        <taxon>Trebouxiophyceae</taxon>
        <taxon>Chlorellales</taxon>
        <taxon>Chlorellaceae</taxon>
        <taxon>Apatococcus</taxon>
    </lineage>
</organism>
<accession>A0AAW1T968</accession>
<evidence type="ECO:0000313" key="3">
    <source>
        <dbReference type="Proteomes" id="UP001485043"/>
    </source>
</evidence>
<evidence type="ECO:0000256" key="1">
    <source>
        <dbReference type="SAM" id="MobiDB-lite"/>
    </source>
</evidence>
<feature type="compositionally biased region" description="Basic and acidic residues" evidence="1">
    <location>
        <begin position="287"/>
        <end position="298"/>
    </location>
</feature>
<feature type="compositionally biased region" description="Low complexity" evidence="1">
    <location>
        <begin position="262"/>
        <end position="278"/>
    </location>
</feature>